<dbReference type="Proteomes" id="UP000562352">
    <property type="component" value="Unassembled WGS sequence"/>
</dbReference>
<dbReference type="InterPro" id="IPR011545">
    <property type="entry name" value="DEAD/DEAH_box_helicase_dom"/>
</dbReference>
<dbReference type="InterPro" id="IPR052511">
    <property type="entry name" value="ATP-dep_Helicase"/>
</dbReference>
<keyword evidence="2" id="KW-0067">ATP-binding</keyword>
<dbReference type="SMART" id="SM00490">
    <property type="entry name" value="HELICc"/>
    <property type="match status" value="1"/>
</dbReference>
<keyword evidence="1" id="KW-0547">Nucleotide-binding</keyword>
<dbReference type="PANTHER" id="PTHR47962:SF5">
    <property type="entry name" value="ATP-DEPENDENT HELICASE LHR-RELATED"/>
    <property type="match status" value="1"/>
</dbReference>
<dbReference type="Pfam" id="PF00271">
    <property type="entry name" value="Helicase_C"/>
    <property type="match status" value="1"/>
</dbReference>
<dbReference type="InterPro" id="IPR001650">
    <property type="entry name" value="Helicase_C-like"/>
</dbReference>
<evidence type="ECO:0000259" key="4">
    <source>
        <dbReference type="PROSITE" id="PS51192"/>
    </source>
</evidence>
<dbReference type="GO" id="GO:0016887">
    <property type="term" value="F:ATP hydrolysis activity"/>
    <property type="evidence" value="ECO:0007669"/>
    <property type="project" value="TreeGrafter"/>
</dbReference>
<evidence type="ECO:0000256" key="1">
    <source>
        <dbReference type="ARBA" id="ARBA00022741"/>
    </source>
</evidence>
<comment type="caution">
    <text evidence="6">The sequence shown here is derived from an EMBL/GenBank/DDBJ whole genome shotgun (WGS) entry which is preliminary data.</text>
</comment>
<dbReference type="EMBL" id="JACHJJ010000006">
    <property type="protein sequence ID" value="MBB5963250.1"/>
    <property type="molecule type" value="Genomic_DNA"/>
</dbReference>
<feature type="compositionally biased region" description="Polar residues" evidence="3">
    <location>
        <begin position="258"/>
        <end position="272"/>
    </location>
</feature>
<feature type="domain" description="Helicase ATP-binding" evidence="4">
    <location>
        <begin position="52"/>
        <end position="224"/>
    </location>
</feature>
<keyword evidence="6" id="KW-0347">Helicase</keyword>
<dbReference type="PROSITE" id="PS51192">
    <property type="entry name" value="HELICASE_ATP_BIND_1"/>
    <property type="match status" value="1"/>
</dbReference>
<protein>
    <submittedName>
        <fullName evidence="6">ATP-dependent Lhr-like helicase</fullName>
        <ecNumber evidence="6">3.6.4.-</ecNumber>
    </submittedName>
</protein>
<evidence type="ECO:0000313" key="7">
    <source>
        <dbReference type="Proteomes" id="UP000562352"/>
    </source>
</evidence>
<name>A0A841D0J8_PLAVE</name>
<dbReference type="GO" id="GO:0003677">
    <property type="term" value="F:DNA binding"/>
    <property type="evidence" value="ECO:0007669"/>
    <property type="project" value="TreeGrafter"/>
</dbReference>
<dbReference type="SMART" id="SM00487">
    <property type="entry name" value="DEXDc"/>
    <property type="match status" value="1"/>
</dbReference>
<evidence type="ECO:0000313" key="6">
    <source>
        <dbReference type="EMBL" id="MBB5963250.1"/>
    </source>
</evidence>
<evidence type="ECO:0000256" key="2">
    <source>
        <dbReference type="ARBA" id="ARBA00022840"/>
    </source>
</evidence>
<dbReference type="RefSeq" id="WP_184941232.1">
    <property type="nucleotide sequence ID" value="NZ_BAAAWZ010000001.1"/>
</dbReference>
<sequence length="754" mass="80693">MSAGPPDAGPPDGGSSCAGPSRAADALHPVVLHHIVNTLCWPGLRPLQEAAVGPLLAGSDALLLAPTAGGKTEAAMFPLISRMTTAGWRGLSVLYVCPIKALLNNLLPRLEGYAGWTGRRAALWHGDVSAAQRGRILRGPPDILLTTPESIESMLVSMKVDHRRFFAGLRAVVVDEVHAFAGDDRGWHLLAVLERLTRLAGRPIQRVGLSATVGNPRELLGWLQGSGAGNRPGKVVAPETETPSVPVPGRTARGGTAVSPTVSPAVSPTVSPMTPPAVPPGDVELDYVGSVSNAAMILATLHRGEKRLVFCDSKRLVEEIGHALRARGVTVFLSHASLSADERRRSEQAFAEARDCVIVATSTLELGIDVGDLDRVVQIDAPATVASFLQRIGRTGRRPGSVRNCLFLTLDEDALLQAAGLLHLWGQGYVEPVTAPPEPRHVAAQQILALCLQEHRIGDRTWQEWWNGLGPFGAPAAPILRHLLACGYLDEDGGMLFIGPEAERRFGRRHFMDMTAVFTAAPEFTVLSGRKEIGRTDPALLTEEVEGPRLLLLAGRTWRVTYIDWPRRRCFVEPADGHGRARWGGTGYGGLSFALSRAMRSVLLGVDPPVRLSRRAAERLAAVREDAPGVVHPGGTVVTRNPGTGDVRWWTWAGFRTNTTLAATLEGVAVPGQRVDHGSVRLRDDLTSEMWRTGTAGAAGRLCLPDVDEKALNGLKFSAALPERLAVATLAARLADLDGAAAVLAEPVRWSVRS</sequence>
<keyword evidence="7" id="KW-1185">Reference proteome</keyword>
<dbReference type="GO" id="GO:0004386">
    <property type="term" value="F:helicase activity"/>
    <property type="evidence" value="ECO:0007669"/>
    <property type="project" value="UniProtKB-KW"/>
</dbReference>
<reference evidence="6 7" key="1">
    <citation type="submission" date="2020-08" db="EMBL/GenBank/DDBJ databases">
        <title>Genomic Encyclopedia of Type Strains, Phase III (KMG-III): the genomes of soil and plant-associated and newly described type strains.</title>
        <authorList>
            <person name="Whitman W."/>
        </authorList>
    </citation>
    <scope>NUCLEOTIDE SEQUENCE [LARGE SCALE GENOMIC DNA]</scope>
    <source>
        <strain evidence="6 7">CECT 3303</strain>
    </source>
</reference>
<evidence type="ECO:0000256" key="3">
    <source>
        <dbReference type="SAM" id="MobiDB-lite"/>
    </source>
</evidence>
<feature type="domain" description="Helicase C-terminal" evidence="5">
    <location>
        <begin position="293"/>
        <end position="448"/>
    </location>
</feature>
<accession>A0A841D0J8</accession>
<dbReference type="Pfam" id="PF00270">
    <property type="entry name" value="DEAD"/>
    <property type="match status" value="1"/>
</dbReference>
<dbReference type="EC" id="3.6.4.-" evidence="6"/>
<gene>
    <name evidence="6" type="ORF">FHS22_002524</name>
</gene>
<dbReference type="InterPro" id="IPR014001">
    <property type="entry name" value="Helicase_ATP-bd"/>
</dbReference>
<dbReference type="Gene3D" id="3.40.50.300">
    <property type="entry name" value="P-loop containing nucleotide triphosphate hydrolases"/>
    <property type="match status" value="2"/>
</dbReference>
<feature type="region of interest" description="Disordered" evidence="3">
    <location>
        <begin position="1"/>
        <end position="20"/>
    </location>
</feature>
<dbReference type="AlphaFoldDB" id="A0A841D0J8"/>
<organism evidence="6 7">
    <name type="scientific">Planomonospora venezuelensis</name>
    <dbReference type="NCBI Taxonomy" id="1999"/>
    <lineage>
        <taxon>Bacteria</taxon>
        <taxon>Bacillati</taxon>
        <taxon>Actinomycetota</taxon>
        <taxon>Actinomycetes</taxon>
        <taxon>Streptosporangiales</taxon>
        <taxon>Streptosporangiaceae</taxon>
        <taxon>Planomonospora</taxon>
    </lineage>
</organism>
<dbReference type="SUPFAM" id="SSF52540">
    <property type="entry name" value="P-loop containing nucleoside triphosphate hydrolases"/>
    <property type="match status" value="1"/>
</dbReference>
<dbReference type="PROSITE" id="PS51194">
    <property type="entry name" value="HELICASE_CTER"/>
    <property type="match status" value="1"/>
</dbReference>
<proteinExistence type="predicted"/>
<dbReference type="PANTHER" id="PTHR47962">
    <property type="entry name" value="ATP-DEPENDENT HELICASE LHR-RELATED-RELATED"/>
    <property type="match status" value="1"/>
</dbReference>
<feature type="region of interest" description="Disordered" evidence="3">
    <location>
        <begin position="230"/>
        <end position="275"/>
    </location>
</feature>
<dbReference type="GO" id="GO:0005524">
    <property type="term" value="F:ATP binding"/>
    <property type="evidence" value="ECO:0007669"/>
    <property type="project" value="UniProtKB-KW"/>
</dbReference>
<keyword evidence="6" id="KW-0378">Hydrolase</keyword>
<evidence type="ECO:0000259" key="5">
    <source>
        <dbReference type="PROSITE" id="PS51194"/>
    </source>
</evidence>
<dbReference type="InterPro" id="IPR027417">
    <property type="entry name" value="P-loop_NTPase"/>
</dbReference>